<reference evidence="1" key="1">
    <citation type="submission" date="2023-04" db="EMBL/GenBank/DDBJ databases">
        <title>A chromosome-level genome assembly of the parasitoid wasp Eretmocerus hayati.</title>
        <authorList>
            <person name="Zhong Y."/>
            <person name="Liu S."/>
            <person name="Liu Y."/>
        </authorList>
    </citation>
    <scope>NUCLEOTIDE SEQUENCE</scope>
    <source>
        <strain evidence="1">ZJU_SS_LIU_2023</strain>
    </source>
</reference>
<proteinExistence type="predicted"/>
<accession>A0ACC2NMK8</accession>
<keyword evidence="2" id="KW-1185">Reference proteome</keyword>
<dbReference type="EMBL" id="CM056743">
    <property type="protein sequence ID" value="KAJ8672490.1"/>
    <property type="molecule type" value="Genomic_DNA"/>
</dbReference>
<dbReference type="Proteomes" id="UP001239111">
    <property type="component" value="Chromosome 3"/>
</dbReference>
<sequence>MASEREDQSVLRLVLASIPKFDGRNITIDEFLEACDEAFHIIGASTDPAFVKLISTKLRGEAREFARLHKFKSYRECRKLLYQAFAGHESVFQIFGKLGKMFQQECEKVISFAIKIKKIKSQIINITELGGTLGYSNESIEELVVDAFLNGLLPELEIKFKARPNNLEEAIGSAIRFERGYGLLLATNETQESSREAEKSNNSEIGVNFAEKQSVPSAPFRKETTAYLLYFAPRELKSIKSFTMEKDISMLILFAMIASNLFKCSQIGSAINGGNAQLNPVLNITPGGGRIAQRQDRCSLMVPGGLAQLARPLEAQ</sequence>
<gene>
    <name evidence="1" type="ORF">QAD02_003749</name>
</gene>
<protein>
    <submittedName>
        <fullName evidence="1">Uncharacterized protein</fullName>
    </submittedName>
</protein>
<evidence type="ECO:0000313" key="2">
    <source>
        <dbReference type="Proteomes" id="UP001239111"/>
    </source>
</evidence>
<organism evidence="1 2">
    <name type="scientific">Eretmocerus hayati</name>
    <dbReference type="NCBI Taxonomy" id="131215"/>
    <lineage>
        <taxon>Eukaryota</taxon>
        <taxon>Metazoa</taxon>
        <taxon>Ecdysozoa</taxon>
        <taxon>Arthropoda</taxon>
        <taxon>Hexapoda</taxon>
        <taxon>Insecta</taxon>
        <taxon>Pterygota</taxon>
        <taxon>Neoptera</taxon>
        <taxon>Endopterygota</taxon>
        <taxon>Hymenoptera</taxon>
        <taxon>Apocrita</taxon>
        <taxon>Proctotrupomorpha</taxon>
        <taxon>Chalcidoidea</taxon>
        <taxon>Aphelinidae</taxon>
        <taxon>Aphelininae</taxon>
        <taxon>Eretmocerus</taxon>
    </lineage>
</organism>
<evidence type="ECO:0000313" key="1">
    <source>
        <dbReference type="EMBL" id="KAJ8672490.1"/>
    </source>
</evidence>
<name>A0ACC2NMK8_9HYME</name>
<comment type="caution">
    <text evidence="1">The sequence shown here is derived from an EMBL/GenBank/DDBJ whole genome shotgun (WGS) entry which is preliminary data.</text>
</comment>